<keyword evidence="3" id="KW-1185">Reference proteome</keyword>
<dbReference type="HOGENOM" id="CLU_161649_0_0_1"/>
<reference evidence="2" key="1">
    <citation type="submission" date="2015-04" db="UniProtKB">
        <authorList>
            <consortium name="EnsemblPlants"/>
        </authorList>
    </citation>
    <scope>IDENTIFICATION</scope>
</reference>
<accession>A0A0E0DZ93</accession>
<reference evidence="2" key="2">
    <citation type="submission" date="2018-05" db="EMBL/GenBank/DDBJ databases">
        <title>OmerRS3 (Oryza meridionalis Reference Sequence Version 3).</title>
        <authorList>
            <person name="Zhang J."/>
            <person name="Kudrna D."/>
            <person name="Lee S."/>
            <person name="Talag J."/>
            <person name="Welchert J."/>
            <person name="Wing R.A."/>
        </authorList>
    </citation>
    <scope>NUCLEOTIDE SEQUENCE [LARGE SCALE GENOMIC DNA]</scope>
    <source>
        <strain evidence="2">cv. OR44</strain>
    </source>
</reference>
<feature type="region of interest" description="Disordered" evidence="1">
    <location>
        <begin position="44"/>
        <end position="75"/>
    </location>
</feature>
<name>A0A0E0DZ93_9ORYZ</name>
<protein>
    <submittedName>
        <fullName evidence="2">Uncharacterized protein</fullName>
    </submittedName>
</protein>
<sequence>MEVEIRVVARRSIGEGRQHPSQPTMQPRRRVIGISETRCRQWCPASSGNLNDGMHGQAAEAASTRRPIHSGASKLSSMSMLTTRWSAMRLHRTRRSSVREDMHPLGSTL</sequence>
<proteinExistence type="predicted"/>
<dbReference type="EnsemblPlants" id="OMERI06G09420.1">
    <property type="protein sequence ID" value="OMERI06G09420.1"/>
    <property type="gene ID" value="OMERI06G09420"/>
</dbReference>
<evidence type="ECO:0000256" key="1">
    <source>
        <dbReference type="SAM" id="MobiDB-lite"/>
    </source>
</evidence>
<dbReference type="Gramene" id="OMERI06G09420.1">
    <property type="protein sequence ID" value="OMERI06G09420.1"/>
    <property type="gene ID" value="OMERI06G09420"/>
</dbReference>
<evidence type="ECO:0000313" key="2">
    <source>
        <dbReference type="EnsemblPlants" id="OMERI06G09420.1"/>
    </source>
</evidence>
<evidence type="ECO:0000313" key="3">
    <source>
        <dbReference type="Proteomes" id="UP000008021"/>
    </source>
</evidence>
<dbReference type="Proteomes" id="UP000008021">
    <property type="component" value="Chromosome 6"/>
</dbReference>
<dbReference type="AlphaFoldDB" id="A0A0E0DZ93"/>
<organism evidence="2">
    <name type="scientific">Oryza meridionalis</name>
    <dbReference type="NCBI Taxonomy" id="40149"/>
    <lineage>
        <taxon>Eukaryota</taxon>
        <taxon>Viridiplantae</taxon>
        <taxon>Streptophyta</taxon>
        <taxon>Embryophyta</taxon>
        <taxon>Tracheophyta</taxon>
        <taxon>Spermatophyta</taxon>
        <taxon>Magnoliopsida</taxon>
        <taxon>Liliopsida</taxon>
        <taxon>Poales</taxon>
        <taxon>Poaceae</taxon>
        <taxon>BOP clade</taxon>
        <taxon>Oryzoideae</taxon>
        <taxon>Oryzeae</taxon>
        <taxon>Oryzinae</taxon>
        <taxon>Oryza</taxon>
    </lineage>
</organism>